<feature type="compositionally biased region" description="Basic and acidic residues" evidence="1">
    <location>
        <begin position="149"/>
        <end position="168"/>
    </location>
</feature>
<feature type="compositionally biased region" description="Polar residues" evidence="1">
    <location>
        <begin position="35"/>
        <end position="45"/>
    </location>
</feature>
<keyword evidence="2" id="KW-1133">Transmembrane helix</keyword>
<gene>
    <name evidence="3" type="ORF">CCHLO57077_00000291</name>
</gene>
<feature type="compositionally biased region" description="Basic and acidic residues" evidence="1">
    <location>
        <begin position="104"/>
        <end position="113"/>
    </location>
</feature>
<dbReference type="EMBL" id="CABFNP030001245">
    <property type="protein sequence ID" value="CAI6093234.1"/>
    <property type="molecule type" value="Genomic_DNA"/>
</dbReference>
<evidence type="ECO:0000256" key="2">
    <source>
        <dbReference type="SAM" id="Phobius"/>
    </source>
</evidence>
<evidence type="ECO:0000313" key="3">
    <source>
        <dbReference type="EMBL" id="CAI6093234.1"/>
    </source>
</evidence>
<dbReference type="AlphaFoldDB" id="A0AA35MAK2"/>
<feature type="compositionally biased region" description="Polar residues" evidence="1">
    <location>
        <begin position="1"/>
        <end position="11"/>
    </location>
</feature>
<protein>
    <submittedName>
        <fullName evidence="3">Uncharacterized protein</fullName>
    </submittedName>
</protein>
<proteinExistence type="predicted"/>
<evidence type="ECO:0000256" key="1">
    <source>
        <dbReference type="SAM" id="MobiDB-lite"/>
    </source>
</evidence>
<comment type="caution">
    <text evidence="3">The sequence shown here is derived from an EMBL/GenBank/DDBJ whole genome shotgun (WGS) entry which is preliminary data.</text>
</comment>
<keyword evidence="4" id="KW-1185">Reference proteome</keyword>
<organism evidence="3 4">
    <name type="scientific">Clonostachys chloroleuca</name>
    <dbReference type="NCBI Taxonomy" id="1926264"/>
    <lineage>
        <taxon>Eukaryota</taxon>
        <taxon>Fungi</taxon>
        <taxon>Dikarya</taxon>
        <taxon>Ascomycota</taxon>
        <taxon>Pezizomycotina</taxon>
        <taxon>Sordariomycetes</taxon>
        <taxon>Hypocreomycetidae</taxon>
        <taxon>Hypocreales</taxon>
        <taxon>Bionectriaceae</taxon>
        <taxon>Clonostachys</taxon>
    </lineage>
</organism>
<dbReference type="Proteomes" id="UP001160390">
    <property type="component" value="Unassembled WGS sequence"/>
</dbReference>
<keyword evidence="2" id="KW-0812">Transmembrane</keyword>
<feature type="transmembrane region" description="Helical" evidence="2">
    <location>
        <begin position="73"/>
        <end position="92"/>
    </location>
</feature>
<keyword evidence="2" id="KW-0472">Membrane</keyword>
<reference evidence="3" key="1">
    <citation type="submission" date="2023-01" db="EMBL/GenBank/DDBJ databases">
        <authorList>
            <person name="Piombo E."/>
        </authorList>
    </citation>
    <scope>NUCLEOTIDE SEQUENCE</scope>
</reference>
<dbReference type="Gene3D" id="2.60.120.650">
    <property type="entry name" value="Cupin"/>
    <property type="match status" value="1"/>
</dbReference>
<evidence type="ECO:0000313" key="4">
    <source>
        <dbReference type="Proteomes" id="UP001160390"/>
    </source>
</evidence>
<feature type="region of interest" description="Disordered" evidence="1">
    <location>
        <begin position="1"/>
        <end position="53"/>
    </location>
</feature>
<name>A0AA35MAK2_9HYPO</name>
<feature type="region of interest" description="Disordered" evidence="1">
    <location>
        <begin position="100"/>
        <end position="168"/>
    </location>
</feature>
<accession>A0AA35MAK2</accession>
<sequence>MAPLSIRQSQGEGRAHDPTGTASSIIDSHPRDAASVSTSLSSNPSKIRKARIDPSDRITSVHLSRRGSDEGTIIGIVVAVVVLLVLIFILAIHFRYQKGGQKADNSKKVEREKEKKKKKKEKEKKEKEEEEERLEEEKAKRKKKRKERRKETEEKLAKLERHQWREKERKRMKMRYSGDMHMFGGPFSQPIMVPVDGQGHPHPYNAPTAMDAPQDLPPDAIYYPDINYHPLHASLFRFCHGVPPGGSRRPPESPIFTDCKSKPAKVGTKKKVTCGRNVSRADNKKEHGKTYGNSTIFNPSGTVFSPLVADLQLVDPQLPLLLQLVLRQHLHRSFSSYQNFESFLWSSCCYGDDDADDDDDVYGAVFCGKDESYSDT</sequence>